<dbReference type="AlphaFoldDB" id="A0A0D9Y494"/>
<feature type="transmembrane region" description="Helical" evidence="1">
    <location>
        <begin position="82"/>
        <end position="107"/>
    </location>
</feature>
<keyword evidence="1" id="KW-1133">Transmembrane helix</keyword>
<dbReference type="Pfam" id="PF12442">
    <property type="entry name" value="DUF3681"/>
    <property type="match status" value="1"/>
</dbReference>
<dbReference type="Gramene" id="OGLUM01G05990.1">
    <property type="protein sequence ID" value="OGLUM01G05990.1"/>
    <property type="gene ID" value="OGLUM01G05990"/>
</dbReference>
<organism evidence="2">
    <name type="scientific">Oryza glumipatula</name>
    <dbReference type="NCBI Taxonomy" id="40148"/>
    <lineage>
        <taxon>Eukaryota</taxon>
        <taxon>Viridiplantae</taxon>
        <taxon>Streptophyta</taxon>
        <taxon>Embryophyta</taxon>
        <taxon>Tracheophyta</taxon>
        <taxon>Spermatophyta</taxon>
        <taxon>Magnoliopsida</taxon>
        <taxon>Liliopsida</taxon>
        <taxon>Poales</taxon>
        <taxon>Poaceae</taxon>
        <taxon>BOP clade</taxon>
        <taxon>Oryzoideae</taxon>
        <taxon>Oryzeae</taxon>
        <taxon>Oryzinae</taxon>
        <taxon>Oryza</taxon>
    </lineage>
</organism>
<dbReference type="Proteomes" id="UP000026961">
    <property type="component" value="Chromosome 1"/>
</dbReference>
<name>A0A0D9Y494_9ORYZ</name>
<dbReference type="PANTHER" id="PTHR33530:SF9">
    <property type="entry name" value="OS01G0184600 PROTEIN"/>
    <property type="match status" value="1"/>
</dbReference>
<evidence type="ECO:0000256" key="1">
    <source>
        <dbReference type="SAM" id="Phobius"/>
    </source>
</evidence>
<dbReference type="EnsemblPlants" id="OGLUM01G05990.1">
    <property type="protein sequence ID" value="OGLUM01G05990.1"/>
    <property type="gene ID" value="OGLUM01G05990"/>
</dbReference>
<proteinExistence type="predicted"/>
<evidence type="ECO:0000313" key="2">
    <source>
        <dbReference type="EnsemblPlants" id="OGLUM01G05990.1"/>
    </source>
</evidence>
<dbReference type="InterPro" id="IPR022149">
    <property type="entry name" value="DUF3681"/>
</dbReference>
<reference evidence="2" key="1">
    <citation type="submission" date="2013-08" db="EMBL/GenBank/DDBJ databases">
        <title>Oryza genome evolution.</title>
        <authorList>
            <person name="Wing R.A."/>
            <person name="Panaud O."/>
            <person name="Oliveira A.C."/>
        </authorList>
    </citation>
    <scope>NUCLEOTIDE SEQUENCE</scope>
</reference>
<evidence type="ECO:0000313" key="3">
    <source>
        <dbReference type="Proteomes" id="UP000026961"/>
    </source>
</evidence>
<keyword evidence="1" id="KW-0472">Membrane</keyword>
<dbReference type="HOGENOM" id="CLU_145726_0_0_1"/>
<feature type="transmembrane region" description="Helical" evidence="1">
    <location>
        <begin position="119"/>
        <end position="140"/>
    </location>
</feature>
<keyword evidence="1" id="KW-0812">Transmembrane</keyword>
<feature type="transmembrane region" description="Helical" evidence="1">
    <location>
        <begin position="49"/>
        <end position="70"/>
    </location>
</feature>
<reference evidence="2" key="3">
    <citation type="submission" date="2018-05" db="EMBL/GenBank/DDBJ databases">
        <title>OgluRS3 (Oryza glumaepatula Reference Sequence Version 3).</title>
        <authorList>
            <person name="Zhang J."/>
            <person name="Kudrna D."/>
            <person name="Lee S."/>
            <person name="Talag J."/>
            <person name="Welchert J."/>
            <person name="Wing R.A."/>
        </authorList>
    </citation>
    <scope>NUCLEOTIDE SEQUENCE [LARGE SCALE GENOMIC DNA]</scope>
</reference>
<accession>A0A0D9Y494</accession>
<reference evidence="2" key="2">
    <citation type="submission" date="2015-04" db="UniProtKB">
        <authorList>
            <consortium name="EnsemblPlants"/>
        </authorList>
    </citation>
    <scope>IDENTIFICATION</scope>
</reference>
<dbReference type="PANTHER" id="PTHR33530">
    <property type="entry name" value="OS01G0147100 PROTEIN"/>
    <property type="match status" value="1"/>
</dbReference>
<protein>
    <submittedName>
        <fullName evidence="2">Uncharacterized protein</fullName>
    </submittedName>
</protein>
<sequence length="142" mass="13710">MATAALHIDGDDVVLDVGNLALAGQASGGGGGGDDGDAADNALMRLPRALGAAGVLTGAMAAAAAMYGSPPVGTVLARGGGMGYYVGLGGAFAAGVAEVWAAMWMAGDCPGRRAVGKRLLCAAVVPFLIVVALGGFAVHVKN</sequence>
<keyword evidence="3" id="KW-1185">Reference proteome</keyword>